<protein>
    <submittedName>
        <fullName evidence="1">Uncharacterized protein</fullName>
    </submittedName>
</protein>
<name>I4ECX4_9BACT</name>
<dbReference type="OrthoDB" id="9898912at2"/>
<keyword evidence="2" id="KW-1185">Reference proteome</keyword>
<evidence type="ECO:0000313" key="2">
    <source>
        <dbReference type="Proteomes" id="UP000004221"/>
    </source>
</evidence>
<evidence type="ECO:0000313" key="1">
    <source>
        <dbReference type="EMBL" id="CCF82536.1"/>
    </source>
</evidence>
<proteinExistence type="predicted"/>
<dbReference type="Proteomes" id="UP000004221">
    <property type="component" value="Unassembled WGS sequence"/>
</dbReference>
<reference evidence="1 2" key="1">
    <citation type="journal article" date="2012" name="ISME J.">
        <title>Nitrification expanded: discovery, physiology and genomics of a nitrite-oxidizing bacterium from the phylum Chloroflexi.</title>
        <authorList>
            <person name="Sorokin D.Y."/>
            <person name="Lucker S."/>
            <person name="Vejmelkova D."/>
            <person name="Kostrikina N.A."/>
            <person name="Kleerebezem R."/>
            <person name="Rijpstra W.I."/>
            <person name="Damste J.S."/>
            <person name="Le Paslier D."/>
            <person name="Muyzer G."/>
            <person name="Wagner M."/>
            <person name="van Loosdrecht M.C."/>
            <person name="Daims H."/>
        </authorList>
    </citation>
    <scope>NUCLEOTIDE SEQUENCE [LARGE SCALE GENOMIC DNA]</scope>
    <source>
        <strain evidence="2">none</strain>
    </source>
</reference>
<dbReference type="RefSeq" id="WP_008474696.1">
    <property type="nucleotide sequence ID" value="NZ_CAGS01000031.1"/>
</dbReference>
<comment type="caution">
    <text evidence="1">The sequence shown here is derived from an EMBL/GenBank/DDBJ whole genome shotgun (WGS) entry which is preliminary data.</text>
</comment>
<gene>
    <name evidence="1" type="ORF">NITHO_1260019</name>
</gene>
<dbReference type="EMBL" id="CAGS01000031">
    <property type="protein sequence ID" value="CCF82536.1"/>
    <property type="molecule type" value="Genomic_DNA"/>
</dbReference>
<organism evidence="1 2">
    <name type="scientific">Nitrolancea hollandica Lb</name>
    <dbReference type="NCBI Taxonomy" id="1129897"/>
    <lineage>
        <taxon>Bacteria</taxon>
        <taxon>Pseudomonadati</taxon>
        <taxon>Thermomicrobiota</taxon>
        <taxon>Thermomicrobia</taxon>
        <taxon>Sphaerobacterales</taxon>
        <taxon>Sphaerobacterineae</taxon>
        <taxon>Sphaerobacteraceae</taxon>
        <taxon>Nitrolancea</taxon>
    </lineage>
</organism>
<sequence>MLSEQDARSIAERAVDRLGGADALDALFREAHEPYPVQELIVDEFRVLVRLRHRSGPASVNVGPYTFDLQDRQLVLANTRSDD</sequence>
<dbReference type="AlphaFoldDB" id="I4ECX4"/>
<accession>I4ECX4</accession>